<dbReference type="InterPro" id="IPR025227">
    <property type="entry name" value="DUF4169"/>
</dbReference>
<reference evidence="2 3" key="1">
    <citation type="submission" date="2023-02" db="EMBL/GenBank/DDBJ databases">
        <title>Devosia chondri sp. nov., isolated from the phycosphere of marine algae.</title>
        <authorList>
            <person name="Kim J.M."/>
            <person name="Lee J.K."/>
            <person name="Choi B.J."/>
            <person name="Bayburt H."/>
            <person name="Jeon C.O."/>
        </authorList>
    </citation>
    <scope>NUCLEOTIDE SEQUENCE [LARGE SCALE GENOMIC DNA]</scope>
    <source>
        <strain evidence="2 3">G2-5</strain>
    </source>
</reference>
<accession>A0ABY7YY75</accession>
<proteinExistence type="predicted"/>
<feature type="region of interest" description="Disordered" evidence="1">
    <location>
        <begin position="1"/>
        <end position="58"/>
    </location>
</feature>
<feature type="compositionally biased region" description="Basic and acidic residues" evidence="1">
    <location>
        <begin position="33"/>
        <end position="58"/>
    </location>
</feature>
<dbReference type="RefSeq" id="WP_282211362.1">
    <property type="nucleotide sequence ID" value="NZ_CP118247.1"/>
</dbReference>
<evidence type="ECO:0000256" key="1">
    <source>
        <dbReference type="SAM" id="MobiDB-lite"/>
    </source>
</evidence>
<dbReference type="Pfam" id="PF13770">
    <property type="entry name" value="DUF4169"/>
    <property type="match status" value="1"/>
</dbReference>
<dbReference type="Proteomes" id="UP001222118">
    <property type="component" value="Chromosome"/>
</dbReference>
<dbReference type="EMBL" id="CP118247">
    <property type="protein sequence ID" value="WDR05844.1"/>
    <property type="molecule type" value="Genomic_DNA"/>
</dbReference>
<gene>
    <name evidence="2" type="ORF">PSQ90_16645</name>
</gene>
<name>A0ABY7YY75_9HYPH</name>
<keyword evidence="3" id="KW-1185">Reference proteome</keyword>
<evidence type="ECO:0000313" key="3">
    <source>
        <dbReference type="Proteomes" id="UP001222118"/>
    </source>
</evidence>
<evidence type="ECO:0000313" key="2">
    <source>
        <dbReference type="EMBL" id="WDR05844.1"/>
    </source>
</evidence>
<sequence length="58" mass="6527">MAEIVNLRTARKRKAKAAESDQAAQNRQKFGRTKAEKSLSKSEADQATKKLDGHKRDE</sequence>
<protein>
    <submittedName>
        <fullName evidence="2">DUF4169 family protein</fullName>
    </submittedName>
</protein>
<organism evidence="2 3">
    <name type="scientific">Devosia rhodophyticola</name>
    <dbReference type="NCBI Taxonomy" id="3026423"/>
    <lineage>
        <taxon>Bacteria</taxon>
        <taxon>Pseudomonadati</taxon>
        <taxon>Pseudomonadota</taxon>
        <taxon>Alphaproteobacteria</taxon>
        <taxon>Hyphomicrobiales</taxon>
        <taxon>Devosiaceae</taxon>
        <taxon>Devosia</taxon>
    </lineage>
</organism>